<feature type="chain" id="PRO_5011794544" description="Lipoprotein" evidence="2">
    <location>
        <begin position="22"/>
        <end position="188"/>
    </location>
</feature>
<gene>
    <name evidence="3" type="ORF">SAMN05660742_1346</name>
</gene>
<keyword evidence="4" id="KW-1185">Reference proteome</keyword>
<evidence type="ECO:0008006" key="5">
    <source>
        <dbReference type="Google" id="ProtNLM"/>
    </source>
</evidence>
<evidence type="ECO:0000313" key="3">
    <source>
        <dbReference type="EMBL" id="SEJ97447.1"/>
    </source>
</evidence>
<organism evidence="3 4">
    <name type="scientific">Propionispira arboris</name>
    <dbReference type="NCBI Taxonomy" id="84035"/>
    <lineage>
        <taxon>Bacteria</taxon>
        <taxon>Bacillati</taxon>
        <taxon>Bacillota</taxon>
        <taxon>Negativicutes</taxon>
        <taxon>Selenomonadales</taxon>
        <taxon>Selenomonadaceae</taxon>
        <taxon>Propionispira</taxon>
    </lineage>
</organism>
<feature type="region of interest" description="Disordered" evidence="1">
    <location>
        <begin position="164"/>
        <end position="188"/>
    </location>
</feature>
<sequence length="188" mass="21525">MKRILLIIILCLTLFSSTCMAEDWIMIVRSEDAQTYIDFDSIQYESIIVGSTHTLIYYKKSIFTEYGKKTFLDSISPSEKEKLQNVYASIELCGISLDNEHKMIGSDYLDVYIDSNKNIIAKYPHTPKWGKLQKGSMQYDINTYPLSYAYNNFQKVMDRGYADKQSKKAATVPEKTDTGKASSIISKK</sequence>
<reference evidence="3 4" key="1">
    <citation type="submission" date="2016-10" db="EMBL/GenBank/DDBJ databases">
        <authorList>
            <person name="de Groot N.N."/>
        </authorList>
    </citation>
    <scope>NUCLEOTIDE SEQUENCE [LARGE SCALE GENOMIC DNA]</scope>
    <source>
        <strain evidence="3 4">DSM 2179</strain>
    </source>
</reference>
<dbReference type="AlphaFoldDB" id="A0A1H7D988"/>
<feature type="compositionally biased region" description="Polar residues" evidence="1">
    <location>
        <begin position="179"/>
        <end position="188"/>
    </location>
</feature>
<keyword evidence="2" id="KW-0732">Signal</keyword>
<evidence type="ECO:0000256" key="2">
    <source>
        <dbReference type="SAM" id="SignalP"/>
    </source>
</evidence>
<name>A0A1H7D988_9FIRM</name>
<proteinExistence type="predicted"/>
<dbReference type="Proteomes" id="UP000199662">
    <property type="component" value="Unassembled WGS sequence"/>
</dbReference>
<feature type="signal peptide" evidence="2">
    <location>
        <begin position="1"/>
        <end position="21"/>
    </location>
</feature>
<evidence type="ECO:0000256" key="1">
    <source>
        <dbReference type="SAM" id="MobiDB-lite"/>
    </source>
</evidence>
<dbReference type="EMBL" id="FNZK01000034">
    <property type="protein sequence ID" value="SEJ97447.1"/>
    <property type="molecule type" value="Genomic_DNA"/>
</dbReference>
<protein>
    <recommendedName>
        <fullName evidence="5">Lipoprotein</fullName>
    </recommendedName>
</protein>
<accession>A0A1H7D988</accession>
<evidence type="ECO:0000313" key="4">
    <source>
        <dbReference type="Proteomes" id="UP000199662"/>
    </source>
</evidence>